<reference evidence="2" key="1">
    <citation type="submission" date="2018-12" db="EMBL/GenBank/DDBJ databases">
        <authorList>
            <person name="Syme R.A."/>
            <person name="Farfan-Caceres L."/>
            <person name="Lichtenzveig J."/>
        </authorList>
    </citation>
    <scope>NUCLEOTIDE SEQUENCE</scope>
    <source>
        <strain evidence="2">Al4</strain>
    </source>
</reference>
<sequence>MALTWAHLLTVLNAGALFFSLALIGVSPATGYFTGHGMRLVNEAYPRGYYEWYRGPSYDMDTRHFVKVVYESTNEYMIFTAAAVGGVAGVIGVVGFFLTLKQSKPTTRKSTLYLLVLPGFVTFIVTLITFTFSQVIHNTDNKGQCYWEHGYIPNNVFVCTRELAACNIAGYFRKDDDKLAMLYDTLQRTCGATQTGRHLVAPLFVASVLMFAFSVAKLVVEKRQSVFIETADERVDRLTRQEE</sequence>
<keyword evidence="1" id="KW-0812">Transmembrane</keyword>
<reference evidence="2" key="2">
    <citation type="submission" date="2020-09" db="EMBL/GenBank/DDBJ databases">
        <title>Reference genome assembly for Australian Ascochyta lentis isolate Al4.</title>
        <authorList>
            <person name="Lee R.C."/>
            <person name="Farfan-Caceres L.M."/>
            <person name="Debler J.W."/>
            <person name="Williams A.H."/>
            <person name="Henares B.M."/>
        </authorList>
    </citation>
    <scope>NUCLEOTIDE SEQUENCE</scope>
    <source>
        <strain evidence="2">Al4</strain>
    </source>
</reference>
<evidence type="ECO:0000256" key="1">
    <source>
        <dbReference type="SAM" id="Phobius"/>
    </source>
</evidence>
<comment type="caution">
    <text evidence="2">The sequence shown here is derived from an EMBL/GenBank/DDBJ whole genome shotgun (WGS) entry which is preliminary data.</text>
</comment>
<name>A0A8H7J1K8_9PLEO</name>
<evidence type="ECO:0000313" key="2">
    <source>
        <dbReference type="EMBL" id="KAF9695144.1"/>
    </source>
</evidence>
<keyword evidence="1" id="KW-1133">Transmembrane helix</keyword>
<keyword evidence="3" id="KW-1185">Reference proteome</keyword>
<organism evidence="2 3">
    <name type="scientific">Ascochyta lentis</name>
    <dbReference type="NCBI Taxonomy" id="205686"/>
    <lineage>
        <taxon>Eukaryota</taxon>
        <taxon>Fungi</taxon>
        <taxon>Dikarya</taxon>
        <taxon>Ascomycota</taxon>
        <taxon>Pezizomycotina</taxon>
        <taxon>Dothideomycetes</taxon>
        <taxon>Pleosporomycetidae</taxon>
        <taxon>Pleosporales</taxon>
        <taxon>Pleosporineae</taxon>
        <taxon>Didymellaceae</taxon>
        <taxon>Ascochyta</taxon>
    </lineage>
</organism>
<dbReference type="EMBL" id="RZGK01000012">
    <property type="protein sequence ID" value="KAF9695144.1"/>
    <property type="molecule type" value="Genomic_DNA"/>
</dbReference>
<accession>A0A8H7J1K8</accession>
<protein>
    <submittedName>
        <fullName evidence="2">Uncharacterized protein</fullName>
    </submittedName>
</protein>
<feature type="transmembrane region" description="Helical" evidence="1">
    <location>
        <begin position="199"/>
        <end position="220"/>
    </location>
</feature>
<evidence type="ECO:0000313" key="3">
    <source>
        <dbReference type="Proteomes" id="UP000651452"/>
    </source>
</evidence>
<dbReference type="AlphaFoldDB" id="A0A8H7J1K8"/>
<feature type="transmembrane region" description="Helical" evidence="1">
    <location>
        <begin position="76"/>
        <end position="100"/>
    </location>
</feature>
<dbReference type="Proteomes" id="UP000651452">
    <property type="component" value="Unassembled WGS sequence"/>
</dbReference>
<keyword evidence="1" id="KW-0472">Membrane</keyword>
<gene>
    <name evidence="2" type="ORF">EKO04_007040</name>
</gene>
<feature type="transmembrane region" description="Helical" evidence="1">
    <location>
        <begin position="112"/>
        <end position="132"/>
    </location>
</feature>
<proteinExistence type="predicted"/>
<dbReference type="OrthoDB" id="3736736at2759"/>